<evidence type="ECO:0000313" key="6">
    <source>
        <dbReference type="Proteomes" id="UP001370490"/>
    </source>
</evidence>
<proteinExistence type="inferred from homology"/>
<protein>
    <submittedName>
        <fullName evidence="5">Glycoside hydrolase, family 28</fullName>
    </submittedName>
</protein>
<dbReference type="InterPro" id="IPR011050">
    <property type="entry name" value="Pectin_lyase_fold/virulence"/>
</dbReference>
<evidence type="ECO:0000256" key="4">
    <source>
        <dbReference type="RuleBase" id="RU361169"/>
    </source>
</evidence>
<evidence type="ECO:0000256" key="2">
    <source>
        <dbReference type="ARBA" id="ARBA00022801"/>
    </source>
</evidence>
<evidence type="ECO:0000256" key="1">
    <source>
        <dbReference type="ARBA" id="ARBA00008834"/>
    </source>
</evidence>
<keyword evidence="2 4" id="KW-0378">Hydrolase</keyword>
<keyword evidence="3 4" id="KW-0326">Glycosidase</keyword>
<dbReference type="Pfam" id="PF00295">
    <property type="entry name" value="Glyco_hydro_28"/>
    <property type="match status" value="1"/>
</dbReference>
<dbReference type="InterPro" id="IPR012334">
    <property type="entry name" value="Pectin_lyas_fold"/>
</dbReference>
<comment type="similarity">
    <text evidence="1 4">Belongs to the glycosyl hydrolase 28 family.</text>
</comment>
<dbReference type="GO" id="GO:0004650">
    <property type="term" value="F:polygalacturonase activity"/>
    <property type="evidence" value="ECO:0007669"/>
    <property type="project" value="InterPro"/>
</dbReference>
<accession>A0AAN8ZH97</accession>
<sequence length="446" mass="50372">MKEASLRYKKVLQISPPWWAARAGYGSSVEPGRTAVLQDCKIGSAELQNYYSIGLQNRFCMTAKWNWAVLQFYRTAVLYDYRMSFAELFCRTGQNLQDCRTAEHIFIQSEDVPVDEFMPPGCILYKAPSDGNVPLDSVRLRKEMPTIVCRCLLGCHSNSSKALIQFTLIVCIGSLGNKNSEAFVSDVVVNGAKLSGTTNGVRIKTWQAIKLHKSLFLGSDGFYFPEFGGHFGAGLLDLHAMDNTELLYEFYRIKFCISGSAVLPNLVELQFCRTSSVVLQNCSSTELQLCPVLQNRTVVYSNGTGLRIRDWLLTRKICMRTSEATGWLLSNGFTRLMRLVLLCLTIIVTERFSSLFVFKISVLNTCETGCTHSVEPFVCHNLFDCNEVKPFNLTQVKGYWKQEILRYMYNSSPSRAAAKSQMSARTQLEPFICHRLFDCNKVKPST</sequence>
<dbReference type="SUPFAM" id="SSF51126">
    <property type="entry name" value="Pectin lyase-like"/>
    <property type="match status" value="1"/>
</dbReference>
<organism evidence="5 6">
    <name type="scientific">Dillenia turbinata</name>
    <dbReference type="NCBI Taxonomy" id="194707"/>
    <lineage>
        <taxon>Eukaryota</taxon>
        <taxon>Viridiplantae</taxon>
        <taxon>Streptophyta</taxon>
        <taxon>Embryophyta</taxon>
        <taxon>Tracheophyta</taxon>
        <taxon>Spermatophyta</taxon>
        <taxon>Magnoliopsida</taxon>
        <taxon>eudicotyledons</taxon>
        <taxon>Gunneridae</taxon>
        <taxon>Pentapetalae</taxon>
        <taxon>Dilleniales</taxon>
        <taxon>Dilleniaceae</taxon>
        <taxon>Dillenia</taxon>
    </lineage>
</organism>
<comment type="caution">
    <text evidence="5">The sequence shown here is derived from an EMBL/GenBank/DDBJ whole genome shotgun (WGS) entry which is preliminary data.</text>
</comment>
<reference evidence="5 6" key="1">
    <citation type="submission" date="2023-12" db="EMBL/GenBank/DDBJ databases">
        <title>A high-quality genome assembly for Dillenia turbinata (Dilleniales).</title>
        <authorList>
            <person name="Chanderbali A."/>
        </authorList>
    </citation>
    <scope>NUCLEOTIDE SEQUENCE [LARGE SCALE GENOMIC DNA]</scope>
    <source>
        <strain evidence="5">LSX21</strain>
        <tissue evidence="5">Leaf</tissue>
    </source>
</reference>
<evidence type="ECO:0000313" key="5">
    <source>
        <dbReference type="EMBL" id="KAK6933918.1"/>
    </source>
</evidence>
<dbReference type="AlphaFoldDB" id="A0AAN8ZH97"/>
<gene>
    <name evidence="5" type="ORF">RJ641_036812</name>
</gene>
<dbReference type="GO" id="GO:0005975">
    <property type="term" value="P:carbohydrate metabolic process"/>
    <property type="evidence" value="ECO:0007669"/>
    <property type="project" value="InterPro"/>
</dbReference>
<dbReference type="Proteomes" id="UP001370490">
    <property type="component" value="Unassembled WGS sequence"/>
</dbReference>
<name>A0AAN8ZH97_9MAGN</name>
<dbReference type="InterPro" id="IPR000743">
    <property type="entry name" value="Glyco_hydro_28"/>
</dbReference>
<evidence type="ECO:0000256" key="3">
    <source>
        <dbReference type="ARBA" id="ARBA00023295"/>
    </source>
</evidence>
<keyword evidence="6" id="KW-1185">Reference proteome</keyword>
<dbReference type="EMBL" id="JBAMMX010000009">
    <property type="protein sequence ID" value="KAK6933918.1"/>
    <property type="molecule type" value="Genomic_DNA"/>
</dbReference>
<dbReference type="Gene3D" id="2.160.20.10">
    <property type="entry name" value="Single-stranded right-handed beta-helix, Pectin lyase-like"/>
    <property type="match status" value="1"/>
</dbReference>